<dbReference type="InterPro" id="IPR027396">
    <property type="entry name" value="DsrEFH-like"/>
</dbReference>
<evidence type="ECO:0000313" key="5">
    <source>
        <dbReference type="EMBL" id="OIN03824.1"/>
    </source>
</evidence>
<dbReference type="GO" id="GO:0002143">
    <property type="term" value="P:tRNA wobble position uridine thiolation"/>
    <property type="evidence" value="ECO:0007669"/>
    <property type="project" value="TreeGrafter"/>
</dbReference>
<reference evidence="5 6" key="1">
    <citation type="submission" date="2016-07" db="EMBL/GenBank/DDBJ databases">
        <title>Draft Genome Sequence of Oceanisphaera psychrotolerans, isolated from coastal sediment samples.</title>
        <authorList>
            <person name="Zhuo S."/>
            <person name="Ruan Z."/>
        </authorList>
    </citation>
    <scope>NUCLEOTIDE SEQUENCE [LARGE SCALE GENOMIC DNA]</scope>
    <source>
        <strain evidence="5 6">LAM-WHM-ZC</strain>
    </source>
</reference>
<comment type="similarity">
    <text evidence="2">Belongs to the DsrE/TusD family.</text>
</comment>
<accession>A0A1J4Q9L8</accession>
<organism evidence="5 6">
    <name type="scientific">Oceanisphaera psychrotolerans</name>
    <dbReference type="NCBI Taxonomy" id="1414654"/>
    <lineage>
        <taxon>Bacteria</taxon>
        <taxon>Pseudomonadati</taxon>
        <taxon>Pseudomonadota</taxon>
        <taxon>Gammaproteobacteria</taxon>
        <taxon>Aeromonadales</taxon>
        <taxon>Aeromonadaceae</taxon>
        <taxon>Oceanisphaera</taxon>
    </lineage>
</organism>
<dbReference type="GO" id="GO:1990228">
    <property type="term" value="C:sulfurtransferase complex"/>
    <property type="evidence" value="ECO:0007669"/>
    <property type="project" value="TreeGrafter"/>
</dbReference>
<proteinExistence type="inferred from homology"/>
<dbReference type="AlphaFoldDB" id="A0A1J4Q9L8"/>
<dbReference type="InterPro" id="IPR017463">
    <property type="entry name" value="Sulphur_relay_TusD/DsrE"/>
</dbReference>
<dbReference type="Proteomes" id="UP000243073">
    <property type="component" value="Unassembled WGS sequence"/>
</dbReference>
<name>A0A1J4Q9L8_9GAMM</name>
<dbReference type="GO" id="GO:0097163">
    <property type="term" value="F:sulfur carrier activity"/>
    <property type="evidence" value="ECO:0007669"/>
    <property type="project" value="TreeGrafter"/>
</dbReference>
<gene>
    <name evidence="5" type="ORF">BFR47_07585</name>
</gene>
<dbReference type="NCBIfam" id="TIGR03012">
    <property type="entry name" value="sulf_tusD_dsrE"/>
    <property type="match status" value="1"/>
</dbReference>
<evidence type="ECO:0000256" key="2">
    <source>
        <dbReference type="ARBA" id="ARBA00007067"/>
    </source>
</evidence>
<sequence>MKPASLQFALLVTGPCYGTQSAADAYRFARAVLQQGHVVSQIFFYQEGVHNASQLVQPAGDEHHLQLAWTELAREHDLTLDVCVAAALRRGVSDQNNSTQAGLAQWNLAPPFRLSGLGSLAQAALSADRVVQF</sequence>
<dbReference type="NCBIfam" id="NF001237">
    <property type="entry name" value="PRK00207.1"/>
    <property type="match status" value="1"/>
</dbReference>
<comment type="subcellular location">
    <subcellularLocation>
        <location evidence="1">Cytoplasm</location>
    </subcellularLocation>
</comment>
<dbReference type="PANTHER" id="PTHR34874:SF3">
    <property type="entry name" value="SULFURTRANSFERASE TUSD"/>
    <property type="match status" value="1"/>
</dbReference>
<keyword evidence="3" id="KW-0963">Cytoplasm</keyword>
<evidence type="ECO:0000256" key="4">
    <source>
        <dbReference type="ARBA" id="ARBA00022679"/>
    </source>
</evidence>
<dbReference type="RefSeq" id="WP_071474212.1">
    <property type="nucleotide sequence ID" value="NZ_MDKE01000070.1"/>
</dbReference>
<evidence type="ECO:0000313" key="6">
    <source>
        <dbReference type="Proteomes" id="UP000243073"/>
    </source>
</evidence>
<dbReference type="EMBL" id="MDKE01000070">
    <property type="protein sequence ID" value="OIN03824.1"/>
    <property type="molecule type" value="Genomic_DNA"/>
</dbReference>
<evidence type="ECO:0000256" key="1">
    <source>
        <dbReference type="ARBA" id="ARBA00004496"/>
    </source>
</evidence>
<protein>
    <submittedName>
        <fullName evidence="5">Sulfurtransferase TusD</fullName>
    </submittedName>
</protein>
<keyword evidence="6" id="KW-1185">Reference proteome</keyword>
<dbReference type="Gene3D" id="3.40.1260.10">
    <property type="entry name" value="DsrEFH-like"/>
    <property type="match status" value="1"/>
</dbReference>
<dbReference type="FunFam" id="3.40.1260.10:FF:000001">
    <property type="entry name" value="Sulfurtransferase TusD"/>
    <property type="match status" value="1"/>
</dbReference>
<dbReference type="OrthoDB" id="9787483at2"/>
<dbReference type="STRING" id="1414654.BFR47_07585"/>
<dbReference type="Pfam" id="PF02635">
    <property type="entry name" value="DsrE"/>
    <property type="match status" value="1"/>
</dbReference>
<dbReference type="SUPFAM" id="SSF75169">
    <property type="entry name" value="DsrEFH-like"/>
    <property type="match status" value="1"/>
</dbReference>
<dbReference type="GO" id="GO:0016783">
    <property type="term" value="F:sulfurtransferase activity"/>
    <property type="evidence" value="ECO:0007669"/>
    <property type="project" value="InterPro"/>
</dbReference>
<evidence type="ECO:0000256" key="3">
    <source>
        <dbReference type="ARBA" id="ARBA00022490"/>
    </source>
</evidence>
<dbReference type="PANTHER" id="PTHR34874">
    <property type="entry name" value="PROTEIN YCHN"/>
    <property type="match status" value="1"/>
</dbReference>
<dbReference type="InterPro" id="IPR003787">
    <property type="entry name" value="Sulphur_relay_DsrE/F-like"/>
</dbReference>
<keyword evidence="4 5" id="KW-0808">Transferase</keyword>
<comment type="caution">
    <text evidence="5">The sequence shown here is derived from an EMBL/GenBank/DDBJ whole genome shotgun (WGS) entry which is preliminary data.</text>
</comment>